<dbReference type="AlphaFoldDB" id="A0A8J3E217"/>
<dbReference type="PANTHER" id="PTHR44119:SF4">
    <property type="entry name" value="AEROBIC COBALTOCHELATASE SUBUNIT COBN"/>
    <property type="match status" value="1"/>
</dbReference>
<dbReference type="InterPro" id="IPR011953">
    <property type="entry name" value="Cobalto_CobN"/>
</dbReference>
<keyword evidence="4" id="KW-1185">Reference proteome</keyword>
<dbReference type="EMBL" id="BMJQ01000002">
    <property type="protein sequence ID" value="GGF06020.1"/>
    <property type="molecule type" value="Genomic_DNA"/>
</dbReference>
<organism evidence="3 4">
    <name type="scientific">Aliidongia dinghuensis</name>
    <dbReference type="NCBI Taxonomy" id="1867774"/>
    <lineage>
        <taxon>Bacteria</taxon>
        <taxon>Pseudomonadati</taxon>
        <taxon>Pseudomonadota</taxon>
        <taxon>Alphaproteobacteria</taxon>
        <taxon>Rhodospirillales</taxon>
        <taxon>Dongiaceae</taxon>
        <taxon>Aliidongia</taxon>
    </lineage>
</organism>
<reference evidence="3" key="1">
    <citation type="journal article" date="2014" name="Int. J. Syst. Evol. Microbiol.">
        <title>Complete genome sequence of Corynebacterium casei LMG S-19264T (=DSM 44701T), isolated from a smear-ripened cheese.</title>
        <authorList>
            <consortium name="US DOE Joint Genome Institute (JGI-PGF)"/>
            <person name="Walter F."/>
            <person name="Albersmeier A."/>
            <person name="Kalinowski J."/>
            <person name="Ruckert C."/>
        </authorList>
    </citation>
    <scope>NUCLEOTIDE SEQUENCE</scope>
    <source>
        <strain evidence="3">CGMCC 1.15725</strain>
    </source>
</reference>
<name>A0A8J3E217_9PROT</name>
<dbReference type="PANTHER" id="PTHR44119">
    <property type="entry name" value="MAGNESIUM-CHELATASE SUBUNIT CHLH, CHLOROPLASTIC"/>
    <property type="match status" value="1"/>
</dbReference>
<dbReference type="Proteomes" id="UP000646365">
    <property type="component" value="Unassembled WGS sequence"/>
</dbReference>
<comment type="caution">
    <text evidence="3">The sequence shown here is derived from an EMBL/GenBank/DDBJ whole genome shotgun (WGS) entry which is preliminary data.</text>
</comment>
<dbReference type="GO" id="GO:0009236">
    <property type="term" value="P:cobalamin biosynthetic process"/>
    <property type="evidence" value="ECO:0007669"/>
    <property type="project" value="UniProtKB-UniRule"/>
</dbReference>
<proteinExistence type="predicted"/>
<reference evidence="3" key="2">
    <citation type="submission" date="2020-09" db="EMBL/GenBank/DDBJ databases">
        <authorList>
            <person name="Sun Q."/>
            <person name="Zhou Y."/>
        </authorList>
    </citation>
    <scope>NUCLEOTIDE SEQUENCE</scope>
    <source>
        <strain evidence="3">CGMCC 1.15725</strain>
    </source>
</reference>
<protein>
    <recommendedName>
        <fullName evidence="1">Cobaltochelatase subunit CobN</fullName>
        <ecNumber evidence="1">6.6.1.2</ecNumber>
    </recommendedName>
</protein>
<sequence>MHLLKATPGRVEAAGEAVRLAQSPGDIVFLSAADTELAALAVARAACPDDYPSLRVASLLQLGHPMTVDLYLDEVIARAKLVVVRVIGGMGYWSYGVERIAASGVPCAFLPGDERPDDDLMAASTVDRAAVVRLWRYCLEGGPANMRALLDQAAALLGHLVEPAPPVPLPRAGFYRPGEGAVPLDRLDPGTRPVVPVVFYRALLQAGDLAPVDALVEALEAHGLAALPIHVASLKDPVSAAVLTQTLTRHPPDVILNLTGFAVSTQGGDGADNPFAAADCPVLQVILAGQDEETWRSGQAGLTARDLAMNVALPEIDGRIITRAISFKSAGDVDPLVDSALVRHRPVADRVAFVAETAARWVRLRRTTAADRCIGLVIASYPGQDGRIGCGVGLDTPASAIGILRRLADEGYATGSGFDDGDRLMRDLAGAAEPYPVADYERFFATLPAPVRAAVEARWGAAAEDPGVRDGAFRLKILRAGNIAVLVQPSRGPGLDPRQAHHDLALVPPHFYLATYAWLRRAFDAHAIIHLGKHGTLEWLPGKAVALSEQCLPEVVLGPMPHLYPFIVNDPGEGSQAKRRVQAVIVDHLTPPLTRAEAYGPLAELERLVDEYYEAAGVDPRRLALLRDAILDLAARTGLDRDCGIEAGETSDSALAKLDNHLCELKELQIRDGLHVFGQSPAGDQLLDLLVALTRQPRGAGEGGDASLTRALAQDLALEFDPLTAELGQPWTGPRPAALVGSDAWRTAGDTVERLELLARALVGGRPCDPAWACTRAVLDAIEQRLRPAVEGCAVHEFDGLVKGLAGRFVPSGPAGAPTRGRLDVLPTGRNFHALDSRAVPTPTAWHLGWRAAGLIVDRYRQDEGDWPRRMAITAWGTANMRTGGDDLAQALALMGVKPTWDGPSNRVTGFEILPSSILDRPRVDVTLRISGFFRDAFPTQVALFDAAARAVASLDEPEDVNPLAARVRGEAAALEAAGVEPARARLQAGARVFGAAPGRYGSGLEALLTDPEAAIDPAEAYLAAGGFAYGAGLAGEALHDRFVDRLAAVEAVVQNQDNREHDLLDSDAYWGFEGGLAATVTQLRGRAPAMFHADTANPEHPRIRTLAEEMARVVRGRAANPKWLAGVMRHGHKGAAEIAATVDYLAAFADLVPVVSPQHFEAIYDAYVADDTVRHFLITRNPAAARAVGQRLAQMIAAGRWQPRHNRAHDLLQELQA</sequence>
<dbReference type="CDD" id="cd10150">
    <property type="entry name" value="CobN_like"/>
    <property type="match status" value="1"/>
</dbReference>
<evidence type="ECO:0000313" key="4">
    <source>
        <dbReference type="Proteomes" id="UP000646365"/>
    </source>
</evidence>
<dbReference type="EC" id="6.6.1.2" evidence="1"/>
<dbReference type="GO" id="GO:0051116">
    <property type="term" value="F:cobaltochelatase activity"/>
    <property type="evidence" value="ECO:0007669"/>
    <property type="project" value="UniProtKB-UniRule"/>
</dbReference>
<dbReference type="InterPro" id="IPR003672">
    <property type="entry name" value="CobN/Mg_chltase"/>
</dbReference>
<dbReference type="NCBIfam" id="TIGR02257">
    <property type="entry name" value="cobalto_cobN"/>
    <property type="match status" value="1"/>
</dbReference>
<dbReference type="Pfam" id="PF02514">
    <property type="entry name" value="CobN-Mg_chel"/>
    <property type="match status" value="1"/>
</dbReference>
<dbReference type="RefSeq" id="WP_189043014.1">
    <property type="nucleotide sequence ID" value="NZ_BMJQ01000002.1"/>
</dbReference>
<gene>
    <name evidence="3" type="primary">cobN</name>
    <name evidence="3" type="ORF">GCM10011611_09410</name>
</gene>
<evidence type="ECO:0000259" key="2">
    <source>
        <dbReference type="Pfam" id="PF02514"/>
    </source>
</evidence>
<evidence type="ECO:0000313" key="3">
    <source>
        <dbReference type="EMBL" id="GGF06020.1"/>
    </source>
</evidence>
<accession>A0A8J3E217</accession>
<evidence type="ECO:0000256" key="1">
    <source>
        <dbReference type="NCBIfam" id="TIGR02257"/>
    </source>
</evidence>
<feature type="domain" description="CobN/magnesium chelatase" evidence="2">
    <location>
        <begin position="135"/>
        <end position="1207"/>
    </location>
</feature>